<dbReference type="AlphaFoldDB" id="E0SNZ3"/>
<dbReference type="PIRSF" id="PIRSF004681">
    <property type="entry name" value="UCP004681"/>
    <property type="match status" value="1"/>
</dbReference>
<accession>E0SNZ3</accession>
<organism evidence="2 3">
    <name type="scientific">Ignisphaera aggregans (strain DSM 17230 / JCM 13409 / AQ1.S1)</name>
    <dbReference type="NCBI Taxonomy" id="583356"/>
    <lineage>
        <taxon>Archaea</taxon>
        <taxon>Thermoproteota</taxon>
        <taxon>Thermoprotei</taxon>
        <taxon>Desulfurococcales</taxon>
        <taxon>Desulfurococcaceae</taxon>
        <taxon>Ignisphaera</taxon>
    </lineage>
</organism>
<gene>
    <name evidence="2" type="ordered locus">Igag_1127</name>
</gene>
<dbReference type="InterPro" id="IPR035917">
    <property type="entry name" value="YjbQ-like_sf"/>
</dbReference>
<dbReference type="SUPFAM" id="SSF111038">
    <property type="entry name" value="YjbQ-like"/>
    <property type="match status" value="1"/>
</dbReference>
<evidence type="ECO:0000313" key="3">
    <source>
        <dbReference type="Proteomes" id="UP000001304"/>
    </source>
</evidence>
<dbReference type="InterPro" id="IPR001602">
    <property type="entry name" value="UPF0047_YjbQ-like"/>
</dbReference>
<dbReference type="BioCyc" id="IAGG583356:GHAH-1109-MONOMER"/>
<keyword evidence="3" id="KW-1185">Reference proteome</keyword>
<sequence>MFKTYYEVLKVSTSSRFELVDITSSVENIVRKSGIKNGICLVFAPHATAAIIANEHETGLISDIQKFIKDLTKPDANWSHNIIDDNAHAHIGSAIIGSERIFPVIDGRIVRGTWQNIFLVEMDGPRSSRTIVVMVIGES</sequence>
<dbReference type="PANTHER" id="PTHR30615:SF8">
    <property type="entry name" value="UPF0047 PROTEIN C4A8.02C"/>
    <property type="match status" value="1"/>
</dbReference>
<name>E0SNZ3_IGNAA</name>
<proteinExistence type="inferred from homology"/>
<comment type="similarity">
    <text evidence="1">Belongs to the UPF0047 family.</text>
</comment>
<dbReference type="Pfam" id="PF01894">
    <property type="entry name" value="YjbQ"/>
    <property type="match status" value="1"/>
</dbReference>
<evidence type="ECO:0000256" key="1">
    <source>
        <dbReference type="ARBA" id="ARBA00005534"/>
    </source>
</evidence>
<evidence type="ECO:0000313" key="2">
    <source>
        <dbReference type="EMBL" id="ADM27939.1"/>
    </source>
</evidence>
<dbReference type="HOGENOM" id="CLU_096980_1_1_2"/>
<dbReference type="NCBIfam" id="TIGR00149">
    <property type="entry name" value="TIGR00149_YjbQ"/>
    <property type="match status" value="1"/>
</dbReference>
<dbReference type="Gene3D" id="2.60.120.460">
    <property type="entry name" value="YjbQ-like"/>
    <property type="match status" value="1"/>
</dbReference>
<dbReference type="KEGG" id="iag:Igag_1127"/>
<reference evidence="2 3" key="1">
    <citation type="journal article" date="2010" name="Stand. Genomic Sci.">
        <title>Complete genome sequence of Ignisphaera aggregans type strain (AQ1.S1).</title>
        <authorList>
            <person name="Goker M."/>
            <person name="Held B."/>
            <person name="Lapidus A."/>
            <person name="Nolan M."/>
            <person name="Spring S."/>
            <person name="Yasawong M."/>
            <person name="Lucas S."/>
            <person name="Glavina Del Rio T."/>
            <person name="Tice H."/>
            <person name="Cheng J.F."/>
            <person name="Goodwin L."/>
            <person name="Tapia R."/>
            <person name="Pitluck S."/>
            <person name="Liolios K."/>
            <person name="Ivanova N."/>
            <person name="Mavromatis K."/>
            <person name="Mikhailova N."/>
            <person name="Pati A."/>
            <person name="Chen A."/>
            <person name="Palaniappan K."/>
            <person name="Brambilla E."/>
            <person name="Land M."/>
            <person name="Hauser L."/>
            <person name="Chang Y.J."/>
            <person name="Jeffries C.D."/>
            <person name="Brettin T."/>
            <person name="Detter J.C."/>
            <person name="Han C."/>
            <person name="Rohde M."/>
            <person name="Sikorski J."/>
            <person name="Woyke T."/>
            <person name="Bristow J."/>
            <person name="Eisen J.A."/>
            <person name="Markowitz V."/>
            <person name="Hugenholtz P."/>
            <person name="Kyrpides N.C."/>
            <person name="Klenk H.P."/>
        </authorList>
    </citation>
    <scope>NUCLEOTIDE SEQUENCE [LARGE SCALE GENOMIC DNA]</scope>
    <source>
        <strain evidence="3">DSM 17230 / JCM 13409 / AQ1.S1</strain>
    </source>
</reference>
<dbReference type="Proteomes" id="UP000001304">
    <property type="component" value="Chromosome"/>
</dbReference>
<dbReference type="EMBL" id="CP002098">
    <property type="protein sequence ID" value="ADM27939.1"/>
    <property type="molecule type" value="Genomic_DNA"/>
</dbReference>
<evidence type="ECO:0008006" key="4">
    <source>
        <dbReference type="Google" id="ProtNLM"/>
    </source>
</evidence>
<dbReference type="PANTHER" id="PTHR30615">
    <property type="entry name" value="UNCHARACTERIZED PROTEIN YJBQ-RELATED"/>
    <property type="match status" value="1"/>
</dbReference>
<protein>
    <recommendedName>
        <fullName evidence="4">YjbQ family protein</fullName>
    </recommendedName>
</protein>